<organism evidence="15 16">
    <name type="scientific">Folsomia candida</name>
    <name type="common">Springtail</name>
    <dbReference type="NCBI Taxonomy" id="158441"/>
    <lineage>
        <taxon>Eukaryota</taxon>
        <taxon>Metazoa</taxon>
        <taxon>Ecdysozoa</taxon>
        <taxon>Arthropoda</taxon>
        <taxon>Hexapoda</taxon>
        <taxon>Collembola</taxon>
        <taxon>Entomobryomorpha</taxon>
        <taxon>Isotomoidea</taxon>
        <taxon>Isotomidae</taxon>
        <taxon>Proisotominae</taxon>
        <taxon>Folsomia</taxon>
    </lineage>
</organism>
<gene>
    <name evidence="15" type="ORF">Fcan01_26353</name>
</gene>
<dbReference type="PROSITE" id="PS50134">
    <property type="entry name" value="ZF_TAZ"/>
    <property type="match status" value="1"/>
</dbReference>
<evidence type="ECO:0000256" key="5">
    <source>
        <dbReference type="ARBA" id="ARBA00022771"/>
    </source>
</evidence>
<keyword evidence="16" id="KW-1185">Reference proteome</keyword>
<dbReference type="EC" id="2.3.1.48" evidence="2"/>
<evidence type="ECO:0000256" key="7">
    <source>
        <dbReference type="ARBA" id="ARBA00022853"/>
    </source>
</evidence>
<feature type="compositionally biased region" description="Acidic residues" evidence="13">
    <location>
        <begin position="68"/>
        <end position="77"/>
    </location>
</feature>
<evidence type="ECO:0000313" key="15">
    <source>
        <dbReference type="EMBL" id="OXA38872.1"/>
    </source>
</evidence>
<accession>A0A226CZX7</accession>
<keyword evidence="10" id="KW-0539">Nucleus</keyword>
<feature type="compositionally biased region" description="Acidic residues" evidence="13">
    <location>
        <begin position="214"/>
        <end position="228"/>
    </location>
</feature>
<evidence type="ECO:0000259" key="14">
    <source>
        <dbReference type="PROSITE" id="PS50134"/>
    </source>
</evidence>
<dbReference type="STRING" id="158441.A0A226CZX7"/>
<evidence type="ECO:0000256" key="11">
    <source>
        <dbReference type="ARBA" id="ARBA00048017"/>
    </source>
</evidence>
<dbReference type="OrthoDB" id="10051656at2759"/>
<keyword evidence="9" id="KW-0804">Transcription</keyword>
<dbReference type="SUPFAM" id="SSF57933">
    <property type="entry name" value="TAZ domain"/>
    <property type="match status" value="1"/>
</dbReference>
<comment type="catalytic activity">
    <reaction evidence="11">
        <text>L-lysyl-[protein] + acetyl-CoA = N(6)-acetyl-L-lysyl-[protein] + CoA + H(+)</text>
        <dbReference type="Rhea" id="RHEA:45948"/>
        <dbReference type="Rhea" id="RHEA-COMP:9752"/>
        <dbReference type="Rhea" id="RHEA-COMP:10731"/>
        <dbReference type="ChEBI" id="CHEBI:15378"/>
        <dbReference type="ChEBI" id="CHEBI:29969"/>
        <dbReference type="ChEBI" id="CHEBI:57287"/>
        <dbReference type="ChEBI" id="CHEBI:57288"/>
        <dbReference type="ChEBI" id="CHEBI:61930"/>
        <dbReference type="EC" id="2.3.1.48"/>
    </reaction>
</comment>
<evidence type="ECO:0000256" key="4">
    <source>
        <dbReference type="ARBA" id="ARBA00022723"/>
    </source>
</evidence>
<evidence type="ECO:0000313" key="16">
    <source>
        <dbReference type="Proteomes" id="UP000198287"/>
    </source>
</evidence>
<keyword evidence="5 12" id="KW-0863">Zinc-finger</keyword>
<dbReference type="InterPro" id="IPR000197">
    <property type="entry name" value="Znf_TAZ"/>
</dbReference>
<dbReference type="SMART" id="SM00551">
    <property type="entry name" value="ZnF_TAZ"/>
    <property type="match status" value="1"/>
</dbReference>
<keyword evidence="3" id="KW-0808">Transferase</keyword>
<sequence>MINPAHVVEHLVKLVRTRFGDDNQSPPTDEERELANHLFEIIIELDNGTAVLETDWTLTHDTDGHDTVEEEDNEDEPSQNSQEWETLSLVTESSTENFTLDYMKSVLECYDKHGWGRVQKRFKRPCTTRGCERMKTVQVHMRSCEARRDCTYNYCSASFQVLGHWKHCVDPDCPICTFVREDLSTDLLKIFPNPVHQAEFRQRIATQQERVDRGEDEAPPMEWLESEE</sequence>
<dbReference type="GO" id="GO:0005634">
    <property type="term" value="C:nucleus"/>
    <property type="evidence" value="ECO:0007669"/>
    <property type="project" value="UniProtKB-SubCell"/>
</dbReference>
<feature type="region of interest" description="Disordered" evidence="13">
    <location>
        <begin position="206"/>
        <end position="228"/>
    </location>
</feature>
<evidence type="ECO:0000256" key="8">
    <source>
        <dbReference type="ARBA" id="ARBA00023015"/>
    </source>
</evidence>
<dbReference type="InterPro" id="IPR013178">
    <property type="entry name" value="Histone_AcTrfase_Rtt109/CBP"/>
</dbReference>
<evidence type="ECO:0000256" key="9">
    <source>
        <dbReference type="ARBA" id="ARBA00023163"/>
    </source>
</evidence>
<dbReference type="GO" id="GO:0005667">
    <property type="term" value="C:transcription regulator complex"/>
    <property type="evidence" value="ECO:0007669"/>
    <property type="project" value="TreeGrafter"/>
</dbReference>
<dbReference type="GO" id="GO:0003713">
    <property type="term" value="F:transcription coactivator activity"/>
    <property type="evidence" value="ECO:0007669"/>
    <property type="project" value="TreeGrafter"/>
</dbReference>
<evidence type="ECO:0000256" key="12">
    <source>
        <dbReference type="PROSITE-ProRule" id="PRU00203"/>
    </source>
</evidence>
<dbReference type="EMBL" id="LNIX01000043">
    <property type="protein sequence ID" value="OXA38872.1"/>
    <property type="molecule type" value="Genomic_DNA"/>
</dbReference>
<keyword evidence="7" id="KW-0156">Chromatin regulator</keyword>
<reference evidence="15 16" key="1">
    <citation type="submission" date="2015-12" db="EMBL/GenBank/DDBJ databases">
        <title>The genome of Folsomia candida.</title>
        <authorList>
            <person name="Faddeeva A."/>
            <person name="Derks M.F."/>
            <person name="Anvar Y."/>
            <person name="Smit S."/>
            <person name="Van Straalen N."/>
            <person name="Roelofs D."/>
        </authorList>
    </citation>
    <scope>NUCLEOTIDE SEQUENCE [LARGE SCALE GENOMIC DNA]</scope>
    <source>
        <strain evidence="15 16">VU population</strain>
        <tissue evidence="15">Whole body</tissue>
    </source>
</reference>
<dbReference type="GO" id="GO:0045944">
    <property type="term" value="P:positive regulation of transcription by RNA polymerase II"/>
    <property type="evidence" value="ECO:0007669"/>
    <property type="project" value="TreeGrafter"/>
</dbReference>
<dbReference type="GO" id="GO:0004402">
    <property type="term" value="F:histone acetyltransferase activity"/>
    <property type="evidence" value="ECO:0007669"/>
    <property type="project" value="InterPro"/>
</dbReference>
<keyword evidence="6 12" id="KW-0862">Zinc</keyword>
<dbReference type="GO" id="GO:0008270">
    <property type="term" value="F:zinc ion binding"/>
    <property type="evidence" value="ECO:0007669"/>
    <property type="project" value="UniProtKB-KW"/>
</dbReference>
<comment type="subcellular location">
    <subcellularLocation>
        <location evidence="1">Nucleus</location>
    </subcellularLocation>
</comment>
<dbReference type="GO" id="GO:0031490">
    <property type="term" value="F:chromatin DNA binding"/>
    <property type="evidence" value="ECO:0007669"/>
    <property type="project" value="TreeGrafter"/>
</dbReference>
<evidence type="ECO:0000256" key="13">
    <source>
        <dbReference type="SAM" id="MobiDB-lite"/>
    </source>
</evidence>
<dbReference type="Pfam" id="PF02135">
    <property type="entry name" value="zf-TAZ"/>
    <property type="match status" value="1"/>
</dbReference>
<evidence type="ECO:0000256" key="10">
    <source>
        <dbReference type="ARBA" id="ARBA00023242"/>
    </source>
</evidence>
<dbReference type="PANTHER" id="PTHR13808">
    <property type="entry name" value="CBP/P300-RELATED"/>
    <property type="match status" value="1"/>
</dbReference>
<evidence type="ECO:0000256" key="2">
    <source>
        <dbReference type="ARBA" id="ARBA00013184"/>
    </source>
</evidence>
<comment type="caution">
    <text evidence="15">The sequence shown here is derived from an EMBL/GenBank/DDBJ whole genome shotgun (WGS) entry which is preliminary data.</text>
</comment>
<feature type="domain" description="TAZ-type" evidence="14">
    <location>
        <begin position="76"/>
        <end position="179"/>
    </location>
</feature>
<proteinExistence type="predicted"/>
<keyword evidence="4 12" id="KW-0479">Metal-binding</keyword>
<dbReference type="AlphaFoldDB" id="A0A226CZX7"/>
<name>A0A226CZX7_FOLCA</name>
<keyword evidence="8" id="KW-0805">Transcription regulation</keyword>
<feature type="region of interest" description="Disordered" evidence="13">
    <location>
        <begin position="60"/>
        <end position="82"/>
    </location>
</feature>
<dbReference type="GO" id="GO:0000123">
    <property type="term" value="C:histone acetyltransferase complex"/>
    <property type="evidence" value="ECO:0007669"/>
    <property type="project" value="TreeGrafter"/>
</dbReference>
<dbReference type="Proteomes" id="UP000198287">
    <property type="component" value="Unassembled WGS sequence"/>
</dbReference>
<evidence type="ECO:0000256" key="3">
    <source>
        <dbReference type="ARBA" id="ARBA00022679"/>
    </source>
</evidence>
<evidence type="ECO:0000256" key="6">
    <source>
        <dbReference type="ARBA" id="ARBA00022833"/>
    </source>
</evidence>
<dbReference type="PANTHER" id="PTHR13808:SF1">
    <property type="entry name" value="HISTONE ACETYLTRANSFERASE"/>
    <property type="match status" value="1"/>
</dbReference>
<feature type="zinc finger region" description="TAZ-type" evidence="12">
    <location>
        <begin position="76"/>
        <end position="179"/>
    </location>
</feature>
<evidence type="ECO:0000256" key="1">
    <source>
        <dbReference type="ARBA" id="ARBA00004123"/>
    </source>
</evidence>
<dbReference type="Gene3D" id="1.20.1020.10">
    <property type="entry name" value="TAZ domain"/>
    <property type="match status" value="1"/>
</dbReference>
<dbReference type="InterPro" id="IPR035898">
    <property type="entry name" value="TAZ_dom_sf"/>
</dbReference>
<protein>
    <recommendedName>
        <fullName evidence="2">histone acetyltransferase</fullName>
        <ecNumber evidence="2">2.3.1.48</ecNumber>
    </recommendedName>
</protein>